<dbReference type="InterPro" id="IPR006539">
    <property type="entry name" value="P-type_ATPase_IV"/>
</dbReference>
<dbReference type="Gene3D" id="3.40.1110.10">
    <property type="entry name" value="Calcium-transporting ATPase, cytoplasmic domain N"/>
    <property type="match status" value="1"/>
</dbReference>
<keyword evidence="9 16" id="KW-1133">Transmembrane helix</keyword>
<dbReference type="GO" id="GO:0006892">
    <property type="term" value="P:post-Golgi vesicle-mediated transport"/>
    <property type="evidence" value="ECO:0007669"/>
    <property type="project" value="TreeGrafter"/>
</dbReference>
<dbReference type="NCBIfam" id="TIGR01652">
    <property type="entry name" value="ATPase-Plipid"/>
    <property type="match status" value="1"/>
</dbReference>
<evidence type="ECO:0000256" key="16">
    <source>
        <dbReference type="RuleBase" id="RU362033"/>
    </source>
</evidence>
<dbReference type="PROSITE" id="PS00154">
    <property type="entry name" value="ATPASE_E1_E2"/>
    <property type="match status" value="1"/>
</dbReference>
<evidence type="ECO:0000256" key="12">
    <source>
        <dbReference type="ARBA" id="ARBA00049128"/>
    </source>
</evidence>
<dbReference type="GeneID" id="41979721"/>
<evidence type="ECO:0000259" key="18">
    <source>
        <dbReference type="Pfam" id="PF16209"/>
    </source>
</evidence>
<dbReference type="NCBIfam" id="TIGR01494">
    <property type="entry name" value="ATPase_P-type"/>
    <property type="match status" value="1"/>
</dbReference>
<dbReference type="PANTHER" id="PTHR24092:SF174">
    <property type="entry name" value="PHOSPHOLIPID-TRANSPORTING ATPASE DNF3-RELATED"/>
    <property type="match status" value="1"/>
</dbReference>
<dbReference type="InterPro" id="IPR001757">
    <property type="entry name" value="P_typ_ATPase"/>
</dbReference>
<dbReference type="InParanoid" id="A0A507BJ41"/>
<evidence type="ECO:0000256" key="5">
    <source>
        <dbReference type="ARBA" id="ARBA00022741"/>
    </source>
</evidence>
<evidence type="ECO:0000313" key="21">
    <source>
        <dbReference type="Proteomes" id="UP000319257"/>
    </source>
</evidence>
<comment type="similarity">
    <text evidence="2 16">Belongs to the cation transport ATPase (P-type) (TC 3.A.3) family. Type IV subfamily.</text>
</comment>
<dbReference type="InterPro" id="IPR008250">
    <property type="entry name" value="ATPase_P-typ_transduc_dom_A_sf"/>
</dbReference>
<dbReference type="GO" id="GO:0005886">
    <property type="term" value="C:plasma membrane"/>
    <property type="evidence" value="ECO:0007669"/>
    <property type="project" value="TreeGrafter"/>
</dbReference>
<dbReference type="InterPro" id="IPR023298">
    <property type="entry name" value="ATPase_P-typ_TM_dom_sf"/>
</dbReference>
<dbReference type="AlphaFoldDB" id="A0A507BJ41"/>
<comment type="cofactor">
    <cofactor evidence="15">
        <name>Mg(2+)</name>
        <dbReference type="ChEBI" id="CHEBI:18420"/>
    </cofactor>
</comment>
<dbReference type="GO" id="GO:0045332">
    <property type="term" value="P:phospholipid translocation"/>
    <property type="evidence" value="ECO:0007669"/>
    <property type="project" value="TreeGrafter"/>
</dbReference>
<feature type="region of interest" description="Disordered" evidence="17">
    <location>
        <begin position="1"/>
        <end position="44"/>
    </location>
</feature>
<dbReference type="InterPro" id="IPR018303">
    <property type="entry name" value="ATPase_P-typ_P_site"/>
</dbReference>
<evidence type="ECO:0000256" key="6">
    <source>
        <dbReference type="ARBA" id="ARBA00022840"/>
    </source>
</evidence>
<feature type="domain" description="P-type ATPase C-terminal" evidence="19">
    <location>
        <begin position="1111"/>
        <end position="1279"/>
    </location>
</feature>
<feature type="non-terminal residue" evidence="20">
    <location>
        <position position="1280"/>
    </location>
</feature>
<feature type="binding site" evidence="14">
    <location>
        <position position="493"/>
    </location>
    <ligand>
        <name>ATP</name>
        <dbReference type="ChEBI" id="CHEBI:30616"/>
    </ligand>
</feature>
<evidence type="ECO:0000256" key="13">
    <source>
        <dbReference type="PIRSR" id="PIRSR606539-1"/>
    </source>
</evidence>
<dbReference type="RefSeq" id="XP_030998772.1">
    <property type="nucleotide sequence ID" value="XM_031135097.1"/>
</dbReference>
<proteinExistence type="inferred from homology"/>
<dbReference type="OrthoDB" id="377733at2759"/>
<keyword evidence="4 15" id="KW-0479">Metal-binding</keyword>
<feature type="binding site" evidence="14">
    <location>
        <position position="650"/>
    </location>
    <ligand>
        <name>ATP</name>
        <dbReference type="ChEBI" id="CHEBI:30616"/>
    </ligand>
</feature>
<dbReference type="InterPro" id="IPR032631">
    <property type="entry name" value="P-type_ATPase_N"/>
</dbReference>
<evidence type="ECO:0000256" key="1">
    <source>
        <dbReference type="ARBA" id="ARBA00004141"/>
    </source>
</evidence>
<keyword evidence="7 15" id="KW-0460">Magnesium</keyword>
<feature type="binding site" evidence="14">
    <location>
        <position position="717"/>
    </location>
    <ligand>
        <name>ATP</name>
        <dbReference type="ChEBI" id="CHEBI:30616"/>
    </ligand>
</feature>
<dbReference type="EMBL" id="SKBQ01000150">
    <property type="protein sequence ID" value="TPX17061.1"/>
    <property type="molecule type" value="Genomic_DNA"/>
</dbReference>
<evidence type="ECO:0000256" key="8">
    <source>
        <dbReference type="ARBA" id="ARBA00022967"/>
    </source>
</evidence>
<evidence type="ECO:0000256" key="11">
    <source>
        <dbReference type="ARBA" id="ARBA00034036"/>
    </source>
</evidence>
<evidence type="ECO:0000256" key="2">
    <source>
        <dbReference type="ARBA" id="ARBA00008109"/>
    </source>
</evidence>
<gene>
    <name evidence="20" type="ORF">E0L32_012274</name>
</gene>
<evidence type="ECO:0000256" key="3">
    <source>
        <dbReference type="ARBA" id="ARBA00022692"/>
    </source>
</evidence>
<dbReference type="STRING" id="1093900.A0A507BJ41"/>
<dbReference type="PRINTS" id="PR00119">
    <property type="entry name" value="CATATPASE"/>
</dbReference>
<evidence type="ECO:0000256" key="17">
    <source>
        <dbReference type="SAM" id="MobiDB-lite"/>
    </source>
</evidence>
<dbReference type="Pfam" id="PF16212">
    <property type="entry name" value="PhoLip_ATPase_C"/>
    <property type="match status" value="1"/>
</dbReference>
<evidence type="ECO:0000256" key="7">
    <source>
        <dbReference type="ARBA" id="ARBA00022842"/>
    </source>
</evidence>
<feature type="binding site" evidence="14">
    <location>
        <position position="694"/>
    </location>
    <ligand>
        <name>ATP</name>
        <dbReference type="ChEBI" id="CHEBI:30616"/>
    </ligand>
</feature>
<dbReference type="GO" id="GO:0016887">
    <property type="term" value="F:ATP hydrolysis activity"/>
    <property type="evidence" value="ECO:0007669"/>
    <property type="project" value="InterPro"/>
</dbReference>
<comment type="catalytic activity">
    <reaction evidence="12">
        <text>a 1,2-diacyl-sn-glycero-3-phosphoethanolamine(out) + ATP + H2O = a 1,2-diacyl-sn-glycero-3-phosphoethanolamine(in) + ADP + phosphate + H(+)</text>
        <dbReference type="Rhea" id="RHEA:66132"/>
        <dbReference type="ChEBI" id="CHEBI:15377"/>
        <dbReference type="ChEBI" id="CHEBI:15378"/>
        <dbReference type="ChEBI" id="CHEBI:30616"/>
        <dbReference type="ChEBI" id="CHEBI:43474"/>
        <dbReference type="ChEBI" id="CHEBI:64612"/>
        <dbReference type="ChEBI" id="CHEBI:456216"/>
    </reaction>
    <physiologicalReaction direction="left-to-right" evidence="12">
        <dbReference type="Rhea" id="RHEA:66133"/>
    </physiologicalReaction>
</comment>
<keyword evidence="3 16" id="KW-0812">Transmembrane</keyword>
<keyword evidence="21" id="KW-1185">Reference proteome</keyword>
<keyword evidence="8 16" id="KW-1278">Translocase</keyword>
<evidence type="ECO:0000256" key="15">
    <source>
        <dbReference type="PIRSR" id="PIRSR606539-3"/>
    </source>
</evidence>
<feature type="active site" description="4-aspartylphosphate intermediate" evidence="13">
    <location>
        <position position="493"/>
    </location>
</feature>
<keyword evidence="10 16" id="KW-0472">Membrane</keyword>
<feature type="compositionally biased region" description="Polar residues" evidence="17">
    <location>
        <begin position="23"/>
        <end position="33"/>
    </location>
</feature>
<feature type="binding site" evidence="15">
    <location>
        <position position="495"/>
    </location>
    <ligand>
        <name>Mg(2+)</name>
        <dbReference type="ChEBI" id="CHEBI:18420"/>
    </ligand>
</feature>
<dbReference type="InterPro" id="IPR023299">
    <property type="entry name" value="ATPase_P-typ_cyto_dom_N"/>
</dbReference>
<sequence length="1280" mass="142325">MHDLSGGISSADQPPDEKLAAAQQHSGKTSNKSGHAPAVSRRVEAARKVHDAARDLYKRVVLELILRQKPLKPSKDGRRIPLQPGRAPLHDERRGGPYISNTIRTSRYTVWDFVPKQLFFQFTRLANFYFLCIGIPQMIPGLSTTGNYTTIVPLLLFVTLTIAKEGYDDYRRARLDKVENARLATILRSPQELAARPAIQPRKWRLPFLPKKEVEEVPLHQEESTCGLQWAHVPWRDIRVGDVIRLTRDEDVPSDIILLHADGENDMAYIETMALDGETNLKSKQVSSALKDCTTIDSLHACRAEFVLEDPNPDLYRFDGKVTCDGKTLPLTLTEVIYRGSTLRNTPCAVGIVINTGEECKIRLNANRHPRAKKPHLERVMNRIVITLALYVILLTLGCSLGYLFWQKSTEDKLWFLMGDSVAAQEIIIGYAIQFNNIIPLALYISLEIVRLGQMYLLSSDIGMYDEVSDTPAKCNTNTILEDLGQIGYVFSDKTGTLTENVMKFRKLSIAGTSWLHEKDMQIEDSVVPAVGENAPGVRSALSPTSPTTPGERRSIAIPEDLELPTDMPMSPTSVQTGRRSSSHWRSAARPDHVQPDLTTDDLLEFIRLRPHSPFAKKALEYILAMALCHTCLPEIKDGKIDFQASSPDELALVKAAQELGFLVVQRSAHSTTLRVTVGPAADEVYEILDVIEFSSKRKRMSIIVRRPDGRLWLICKGADSMILPRLKMAHLAIQKATEVRKSADMEREMLRRSEHRESRSSFGGRASLTLRRSLALDSIPPGKRPALTTRSQSFETSKLRASGDLRRPALITRGLSFDVSPSRQPNTPTGAQALPDKFSFLNDASLLDEGAIYTQCFKHLDDFASEGLRTLLFAQRFLPETEYQAWRKLYHDATISLTDRDERIEAVGEMIEQNLDLVGASAIEDKLQKGVPQAIDKLRRANIKIWMLTGDKRETAINIAHSARICKPHSDIFILDATKGDLEAQLLGVVEELQLQLETGSLSPGGPGSHHTVVCVDGHTLGAIEASPSDALRTLFYELIPTIDSVICCRASPAQKALLVRTIRQTPRLAARGGNPGLTLAIGDGANDLAMIAEAHVGIGISGKEGLQAARVADFSVSQFRFLSRLLLVHGRWNYARTAKFVLATFWKEMFFYTGTVAYQRYNGYTGTSLYESWSLTVLNTLFTSLCNIVPGMFEKELGAETLLAVPELYAYGQRGRALDTWRYAGWMLGAVAEGVVVWFACWAGLGVFGQTGRGDGGLFALGDLVFSINIMWTNYKLL</sequence>
<feature type="binding site" evidence="14">
    <location>
        <position position="495"/>
    </location>
    <ligand>
        <name>ATP</name>
        <dbReference type="ChEBI" id="CHEBI:30616"/>
    </ligand>
</feature>
<dbReference type="Pfam" id="PF13246">
    <property type="entry name" value="Cation_ATPase"/>
    <property type="match status" value="1"/>
</dbReference>
<feature type="domain" description="P-type ATPase N-terminal" evidence="18">
    <location>
        <begin position="95"/>
        <end position="151"/>
    </location>
</feature>
<dbReference type="GO" id="GO:0140326">
    <property type="term" value="F:ATPase-coupled intramembrane lipid transporter activity"/>
    <property type="evidence" value="ECO:0007669"/>
    <property type="project" value="UniProtKB-EC"/>
</dbReference>
<organism evidence="20 21">
    <name type="scientific">Thyridium curvatum</name>
    <dbReference type="NCBI Taxonomy" id="1093900"/>
    <lineage>
        <taxon>Eukaryota</taxon>
        <taxon>Fungi</taxon>
        <taxon>Dikarya</taxon>
        <taxon>Ascomycota</taxon>
        <taxon>Pezizomycotina</taxon>
        <taxon>Sordariomycetes</taxon>
        <taxon>Sordariomycetidae</taxon>
        <taxon>Thyridiales</taxon>
        <taxon>Thyridiaceae</taxon>
        <taxon>Thyridium</taxon>
    </lineage>
</organism>
<dbReference type="SUPFAM" id="SSF81665">
    <property type="entry name" value="Calcium ATPase, transmembrane domain M"/>
    <property type="match status" value="1"/>
</dbReference>
<dbReference type="FunCoup" id="A0A507BJ41">
    <property type="interactions" value="24"/>
</dbReference>
<dbReference type="Pfam" id="PF00702">
    <property type="entry name" value="Hydrolase"/>
    <property type="match status" value="1"/>
</dbReference>
<dbReference type="Gene3D" id="2.70.150.10">
    <property type="entry name" value="Calcium-transporting ATPase, cytoplasmic transduction domain A"/>
    <property type="match status" value="1"/>
</dbReference>
<evidence type="ECO:0000313" key="20">
    <source>
        <dbReference type="EMBL" id="TPX17061.1"/>
    </source>
</evidence>
<dbReference type="GO" id="GO:0000287">
    <property type="term" value="F:magnesium ion binding"/>
    <property type="evidence" value="ECO:0007669"/>
    <property type="project" value="UniProtKB-UniRule"/>
</dbReference>
<dbReference type="InterPro" id="IPR036412">
    <property type="entry name" value="HAD-like_sf"/>
</dbReference>
<comment type="caution">
    <text evidence="16">Lacks conserved residue(s) required for the propagation of feature annotation.</text>
</comment>
<feature type="binding site" evidence="15">
    <location>
        <position position="493"/>
    </location>
    <ligand>
        <name>Mg(2+)</name>
        <dbReference type="ChEBI" id="CHEBI:18420"/>
    </ligand>
</feature>
<dbReference type="InterPro" id="IPR023214">
    <property type="entry name" value="HAD_sf"/>
</dbReference>
<comment type="caution">
    <text evidence="20">The sequence shown here is derived from an EMBL/GenBank/DDBJ whole genome shotgun (WGS) entry which is preliminary data.</text>
</comment>
<dbReference type="Proteomes" id="UP000319257">
    <property type="component" value="Unassembled WGS sequence"/>
</dbReference>
<reference evidence="20 21" key="1">
    <citation type="submission" date="2019-06" db="EMBL/GenBank/DDBJ databases">
        <title>Draft genome sequence of the filamentous fungus Phialemoniopsis curvata isolated from diesel fuel.</title>
        <authorList>
            <person name="Varaljay V.A."/>
            <person name="Lyon W.J."/>
            <person name="Crouch A.L."/>
            <person name="Drake C.E."/>
            <person name="Hollomon J.M."/>
            <person name="Nadeau L.J."/>
            <person name="Nunn H.S."/>
            <person name="Stevenson B.S."/>
            <person name="Bojanowski C.L."/>
            <person name="Crookes-Goodson W.J."/>
        </authorList>
    </citation>
    <scope>NUCLEOTIDE SEQUENCE [LARGE SCALE GENOMIC DNA]</scope>
    <source>
        <strain evidence="20 21">D216</strain>
    </source>
</reference>
<dbReference type="Gene3D" id="3.40.50.1000">
    <property type="entry name" value="HAD superfamily/HAD-like"/>
    <property type="match status" value="1"/>
</dbReference>
<evidence type="ECO:0000256" key="9">
    <source>
        <dbReference type="ARBA" id="ARBA00022989"/>
    </source>
</evidence>
<dbReference type="PANTHER" id="PTHR24092">
    <property type="entry name" value="PROBABLE PHOSPHOLIPID-TRANSPORTING ATPASE"/>
    <property type="match status" value="1"/>
</dbReference>
<dbReference type="SUPFAM" id="SSF81660">
    <property type="entry name" value="Metal cation-transporting ATPase, ATP-binding domain N"/>
    <property type="match status" value="1"/>
</dbReference>
<dbReference type="FunFam" id="3.40.50.1000:FF:000014">
    <property type="entry name" value="Phospholipid-transporting ATPase"/>
    <property type="match status" value="1"/>
</dbReference>
<dbReference type="SUPFAM" id="SSF56784">
    <property type="entry name" value="HAD-like"/>
    <property type="match status" value="1"/>
</dbReference>
<dbReference type="GO" id="GO:0005524">
    <property type="term" value="F:ATP binding"/>
    <property type="evidence" value="ECO:0007669"/>
    <property type="project" value="UniProtKB-UniRule"/>
</dbReference>
<dbReference type="GO" id="GO:0032456">
    <property type="term" value="P:endocytic recycling"/>
    <property type="evidence" value="ECO:0007669"/>
    <property type="project" value="TreeGrafter"/>
</dbReference>
<comment type="catalytic activity">
    <reaction evidence="11 16">
        <text>ATP + H2O + phospholipidSide 1 = ADP + phosphate + phospholipidSide 2.</text>
        <dbReference type="EC" id="7.6.2.1"/>
    </reaction>
</comment>
<evidence type="ECO:0000256" key="10">
    <source>
        <dbReference type="ARBA" id="ARBA00023136"/>
    </source>
</evidence>
<dbReference type="EC" id="7.6.2.1" evidence="16"/>
<dbReference type="GO" id="GO:0005802">
    <property type="term" value="C:trans-Golgi network"/>
    <property type="evidence" value="ECO:0007669"/>
    <property type="project" value="TreeGrafter"/>
</dbReference>
<keyword evidence="5 14" id="KW-0547">Nucleotide-binding</keyword>
<comment type="subcellular location">
    <subcellularLocation>
        <location evidence="1 16">Membrane</location>
        <topology evidence="1 16">Multi-pass membrane protein</topology>
    </subcellularLocation>
</comment>
<evidence type="ECO:0000256" key="4">
    <source>
        <dbReference type="ARBA" id="ARBA00022723"/>
    </source>
</evidence>
<dbReference type="SUPFAM" id="SSF81653">
    <property type="entry name" value="Calcium ATPase, transduction domain A"/>
    <property type="match status" value="1"/>
</dbReference>
<accession>A0A507BJ41</accession>
<feature type="binding site" evidence="14">
    <location>
        <position position="494"/>
    </location>
    <ligand>
        <name>ATP</name>
        <dbReference type="ChEBI" id="CHEBI:30616"/>
    </ligand>
</feature>
<keyword evidence="6 14" id="KW-0067">ATP-binding</keyword>
<evidence type="ECO:0000256" key="14">
    <source>
        <dbReference type="PIRSR" id="PIRSR606539-2"/>
    </source>
</evidence>
<feature type="region of interest" description="Disordered" evidence="17">
    <location>
        <begin position="73"/>
        <end position="98"/>
    </location>
</feature>
<feature type="transmembrane region" description="Helical" evidence="16">
    <location>
        <begin position="426"/>
        <end position="447"/>
    </location>
</feature>
<name>A0A507BJ41_9PEZI</name>
<feature type="transmembrane region" description="Helical" evidence="16">
    <location>
        <begin position="384"/>
        <end position="406"/>
    </location>
</feature>
<evidence type="ECO:0000259" key="19">
    <source>
        <dbReference type="Pfam" id="PF16212"/>
    </source>
</evidence>
<feature type="binding site" evidence="14">
    <location>
        <position position="1099"/>
    </location>
    <ligand>
        <name>ATP</name>
        <dbReference type="ChEBI" id="CHEBI:30616"/>
    </ligand>
</feature>
<dbReference type="InterPro" id="IPR032630">
    <property type="entry name" value="P_typ_ATPase_c"/>
</dbReference>
<protein>
    <recommendedName>
        <fullName evidence="16">Phospholipid-transporting ATPase</fullName>
        <ecNumber evidence="16">7.6.2.1</ecNumber>
    </recommendedName>
</protein>
<feature type="region of interest" description="Disordered" evidence="17">
    <location>
        <begin position="534"/>
        <end position="593"/>
    </location>
</feature>
<dbReference type="Pfam" id="PF16209">
    <property type="entry name" value="PhoLip_ATPase_N"/>
    <property type="match status" value="1"/>
</dbReference>